<keyword evidence="1 2" id="KW-0732">Signal</keyword>
<dbReference type="InterPro" id="IPR044788">
    <property type="entry name" value="X8_dom_prot"/>
</dbReference>
<name>A0A2G5DD06_AQUCA</name>
<proteinExistence type="predicted"/>
<feature type="signal peptide" evidence="2">
    <location>
        <begin position="1"/>
        <end position="25"/>
    </location>
</feature>
<dbReference type="EMBL" id="KZ305039">
    <property type="protein sequence ID" value="PIA41418.1"/>
    <property type="molecule type" value="Genomic_DNA"/>
</dbReference>
<evidence type="ECO:0000313" key="4">
    <source>
        <dbReference type="EMBL" id="PIA41418.1"/>
    </source>
</evidence>
<evidence type="ECO:0000313" key="5">
    <source>
        <dbReference type="Proteomes" id="UP000230069"/>
    </source>
</evidence>
<dbReference type="PANTHER" id="PTHR31044">
    <property type="entry name" value="BETA-1,3 GLUCANASE"/>
    <property type="match status" value="1"/>
</dbReference>
<dbReference type="Proteomes" id="UP000230069">
    <property type="component" value="Unassembled WGS sequence"/>
</dbReference>
<protein>
    <recommendedName>
        <fullName evidence="3">X8 domain-containing protein</fullName>
    </recommendedName>
</protein>
<dbReference type="FunCoup" id="A0A2G5DD06">
    <property type="interactions" value="438"/>
</dbReference>
<dbReference type="GO" id="GO:0009506">
    <property type="term" value="C:plasmodesma"/>
    <property type="evidence" value="ECO:0007669"/>
    <property type="project" value="UniProtKB-ARBA"/>
</dbReference>
<dbReference type="Pfam" id="PF07983">
    <property type="entry name" value="X8"/>
    <property type="match status" value="1"/>
</dbReference>
<evidence type="ECO:0000259" key="3">
    <source>
        <dbReference type="SMART" id="SM00768"/>
    </source>
</evidence>
<accession>A0A2G5DD06</accession>
<dbReference type="PANTHER" id="PTHR31044:SF57">
    <property type="entry name" value="CARBOHYDRATE-BINDING X8 DOMAIN SUPERFAMILY PROTEIN"/>
    <property type="match status" value="1"/>
</dbReference>
<feature type="domain" description="X8" evidence="3">
    <location>
        <begin position="37"/>
        <end position="122"/>
    </location>
</feature>
<dbReference type="STRING" id="218851.A0A2G5DD06"/>
<organism evidence="4 5">
    <name type="scientific">Aquilegia coerulea</name>
    <name type="common">Rocky mountain columbine</name>
    <dbReference type="NCBI Taxonomy" id="218851"/>
    <lineage>
        <taxon>Eukaryota</taxon>
        <taxon>Viridiplantae</taxon>
        <taxon>Streptophyta</taxon>
        <taxon>Embryophyta</taxon>
        <taxon>Tracheophyta</taxon>
        <taxon>Spermatophyta</taxon>
        <taxon>Magnoliopsida</taxon>
        <taxon>Ranunculales</taxon>
        <taxon>Ranunculaceae</taxon>
        <taxon>Thalictroideae</taxon>
        <taxon>Aquilegia</taxon>
    </lineage>
</organism>
<feature type="chain" id="PRO_5013740887" description="X8 domain-containing protein" evidence="2">
    <location>
        <begin position="26"/>
        <end position="123"/>
    </location>
</feature>
<reference evidence="4 5" key="1">
    <citation type="submission" date="2017-09" db="EMBL/GenBank/DDBJ databases">
        <title>WGS assembly of Aquilegia coerulea Goldsmith.</title>
        <authorList>
            <person name="Hodges S."/>
            <person name="Kramer E."/>
            <person name="Nordborg M."/>
            <person name="Tomkins J."/>
            <person name="Borevitz J."/>
            <person name="Derieg N."/>
            <person name="Yan J."/>
            <person name="Mihaltcheva S."/>
            <person name="Hayes R.D."/>
            <person name="Rokhsar D."/>
        </authorList>
    </citation>
    <scope>NUCLEOTIDE SEQUENCE [LARGE SCALE GENOMIC DNA]</scope>
    <source>
        <strain evidence="5">cv. Goldsmith</strain>
    </source>
</reference>
<evidence type="ECO:0000256" key="1">
    <source>
        <dbReference type="ARBA" id="ARBA00022729"/>
    </source>
</evidence>
<sequence>MTKGKTASSLAFFFLFMLMLSFNTGGFIKLVSGDQKTWCVAKPSSENWALLNNIDYVRNQGIDCSIFEREVCPCYKPNTLINHASVAMNLYYQKFGRNKWNCNFTNSGLITTTDPSYDNCKYE</sequence>
<dbReference type="InParanoid" id="A0A2G5DD06"/>
<dbReference type="OrthoDB" id="1928574at2759"/>
<gene>
    <name evidence="4" type="ORF">AQUCO_02200080v1</name>
</gene>
<dbReference type="AlphaFoldDB" id="A0A2G5DD06"/>
<dbReference type="Gene3D" id="1.20.58.1040">
    <property type="match status" value="1"/>
</dbReference>
<dbReference type="InterPro" id="IPR012946">
    <property type="entry name" value="X8"/>
</dbReference>
<evidence type="ECO:0000256" key="2">
    <source>
        <dbReference type="SAM" id="SignalP"/>
    </source>
</evidence>
<dbReference type="SMART" id="SM00768">
    <property type="entry name" value="X8"/>
    <property type="match status" value="1"/>
</dbReference>
<keyword evidence="5" id="KW-1185">Reference proteome</keyword>